<dbReference type="InterPro" id="IPR009464">
    <property type="entry name" value="PCAF_N"/>
</dbReference>
<keyword evidence="12" id="KW-0012">Acyltransferase</keyword>
<feature type="domain" description="N-acetyltransferase" evidence="16">
    <location>
        <begin position="406"/>
        <end position="554"/>
    </location>
</feature>
<comment type="similarity">
    <text evidence="3">Belongs to the acetyltransferase family. GCN5 subfamily.</text>
</comment>
<dbReference type="GO" id="GO:0007507">
    <property type="term" value="P:heart development"/>
    <property type="evidence" value="ECO:0007669"/>
    <property type="project" value="UniProtKB-ARBA"/>
</dbReference>
<accession>A0A8C1QDI7</accession>
<dbReference type="InterPro" id="IPR000182">
    <property type="entry name" value="GNAT_dom"/>
</dbReference>
<evidence type="ECO:0000256" key="4">
    <source>
        <dbReference type="ARBA" id="ARBA00013184"/>
    </source>
</evidence>
<dbReference type="InterPro" id="IPR016181">
    <property type="entry name" value="Acyl_CoA_acyltransferase"/>
</dbReference>
<evidence type="ECO:0000256" key="6">
    <source>
        <dbReference type="ARBA" id="ARBA00022679"/>
    </source>
</evidence>
<keyword evidence="6" id="KW-0808">Transferase</keyword>
<keyword evidence="11" id="KW-0539">Nucleus</keyword>
<dbReference type="Gene3D" id="1.20.920.10">
    <property type="entry name" value="Bromodomain-like"/>
    <property type="match status" value="1"/>
</dbReference>
<dbReference type="Pfam" id="PF00583">
    <property type="entry name" value="Acetyltransf_1"/>
    <property type="match status" value="1"/>
</dbReference>
<dbReference type="Ensembl" id="ENSCCRT00000028090.2">
    <property type="protein sequence ID" value="ENSCCRP00000025898.2"/>
    <property type="gene ID" value="ENSCCRG00000069798.1"/>
</dbReference>
<dbReference type="PROSITE" id="PS00633">
    <property type="entry name" value="BROMODOMAIN_1"/>
    <property type="match status" value="1"/>
</dbReference>
<dbReference type="GO" id="GO:0005634">
    <property type="term" value="C:nucleus"/>
    <property type="evidence" value="ECO:0007669"/>
    <property type="project" value="UniProtKB-SubCell"/>
</dbReference>
<dbReference type="PROSITE" id="PS50014">
    <property type="entry name" value="BROMODOMAIN_2"/>
    <property type="match status" value="1"/>
</dbReference>
<dbReference type="InterPro" id="IPR001487">
    <property type="entry name" value="Bromodomain"/>
</dbReference>
<dbReference type="AlphaFoldDB" id="A0A8C1B0N3"/>
<dbReference type="CDD" id="cd04301">
    <property type="entry name" value="NAT_SF"/>
    <property type="match status" value="1"/>
</dbReference>
<feature type="compositionally biased region" description="Basic and acidic residues" evidence="14">
    <location>
        <begin position="329"/>
        <end position="345"/>
    </location>
</feature>
<sequence length="727" mass="82839">MSESAGIPQGSPAVGAAGSAAAAPGVGGTECSGAAVGSARIAVKKAQLRSSPCKNIVYVYSAKERLAFICDHVTHLENVSEEEMNRLLGIVLDVEYLYTCVHKEEDPDTKQVYFSLFKLLRKCILQMGRPVVEALESPPFEKPSIEQGVNNFVQYKFSHLPSKERQTIVELAKMFLNQINYWQLETPSQRRQRAPDDDVAGYKVNYTRWLCYCNVPQSCDSLPRYEATQIFGRTFLRSVFTVMRKQLLEQARQEKDKLPPEKRTLILTHFPKFLSMLEEEVYSHNSPIWSEDFMVPLSGGQIPTVELVGGGSVSPARKTASALEPNSGGEKRKSSEPLSHEDSKRPRVVGDIPMELINEVMSTITDPTAMLGPETSLLSAHSARDEAARLEERRGVIEFHVIGNSLNQKPNKKILMWLVGLQNVFSHQLPRMPKEYITRLVFDPKHKTLSLIKDGRVIGGICFRMFPTQGFTEIVFCAVTSNEQVKGYGTHLMNHLKEYHIKHEILNFLTYADEYAIGYFKKQGFSKDIKVPKSKYVGYIKDYEGATLMGCELNPSIPYTEFSVIIKKQKEIIKKLIERKQAQIRKVYPGLSCFKEGVRQIAIESIPGIRIKELKDPDQLYSTLKNILQQVKSHQNAWPFMEPVKKNEAPGYYQVIRFPMDLKTMSERLKSRYYTTRKLFMADMQRIFTNCREYNPPESEYYKCANLLEKFFYTKIKEAGLIEKLSS</sequence>
<dbReference type="FunFam" id="1.20.920.10:FF:000014">
    <property type="entry name" value="Histone acetyltransferase KAT2B"/>
    <property type="match status" value="1"/>
</dbReference>
<evidence type="ECO:0000256" key="7">
    <source>
        <dbReference type="ARBA" id="ARBA00023015"/>
    </source>
</evidence>
<dbReference type="GO" id="GO:0045944">
    <property type="term" value="P:positive regulation of transcription by RNA polymerase II"/>
    <property type="evidence" value="ECO:0007669"/>
    <property type="project" value="TreeGrafter"/>
</dbReference>
<evidence type="ECO:0000256" key="1">
    <source>
        <dbReference type="ARBA" id="ARBA00004123"/>
    </source>
</evidence>
<reference evidence="17" key="1">
    <citation type="submission" date="2025-08" db="UniProtKB">
        <authorList>
            <consortium name="Ensembl"/>
        </authorList>
    </citation>
    <scope>IDENTIFICATION</scope>
</reference>
<evidence type="ECO:0000256" key="2">
    <source>
        <dbReference type="ARBA" id="ARBA00004300"/>
    </source>
</evidence>
<dbReference type="GO" id="GO:0005813">
    <property type="term" value="C:centrosome"/>
    <property type="evidence" value="ECO:0007669"/>
    <property type="project" value="UniProtKB-SubCell"/>
</dbReference>
<dbReference type="GO" id="GO:0060349">
    <property type="term" value="P:bone morphogenesis"/>
    <property type="evidence" value="ECO:0007669"/>
    <property type="project" value="UniProtKB-ARBA"/>
</dbReference>
<dbReference type="Pfam" id="PF06466">
    <property type="entry name" value="PCAF_N"/>
    <property type="match status" value="1"/>
</dbReference>
<reference evidence="17" key="2">
    <citation type="submission" date="2025-09" db="UniProtKB">
        <authorList>
            <consortium name="Ensembl"/>
        </authorList>
    </citation>
    <scope>IDENTIFICATION</scope>
</reference>
<dbReference type="SUPFAM" id="SSF47370">
    <property type="entry name" value="Bromodomain"/>
    <property type="match status" value="1"/>
</dbReference>
<keyword evidence="8" id="KW-0103">Bromodomain</keyword>
<protein>
    <recommendedName>
        <fullName evidence="4">histone acetyltransferase</fullName>
        <ecNumber evidence="4">2.3.1.48</ecNumber>
    </recommendedName>
</protein>
<keyword evidence="7" id="KW-0805">Transcription regulation</keyword>
<dbReference type="Pfam" id="PF00439">
    <property type="entry name" value="Bromodomain"/>
    <property type="match status" value="1"/>
</dbReference>
<evidence type="ECO:0000313" key="17">
    <source>
        <dbReference type="Ensembl" id="ENSCCRP00000025898.2"/>
    </source>
</evidence>
<keyword evidence="10" id="KW-0206">Cytoskeleton</keyword>
<feature type="domain" description="Bromo" evidence="15">
    <location>
        <begin position="632"/>
        <end position="702"/>
    </location>
</feature>
<dbReference type="FunFam" id="3.40.630.30:FF:000004">
    <property type="entry name" value="Histone acetyltransferase KAT2A"/>
    <property type="match status" value="1"/>
</dbReference>
<keyword evidence="18" id="KW-1185">Reference proteome</keyword>
<dbReference type="Gene3D" id="3.40.630.30">
    <property type="match status" value="1"/>
</dbReference>
<dbReference type="InterPro" id="IPR018359">
    <property type="entry name" value="Bromodomain_CS"/>
</dbReference>
<dbReference type="GO" id="GO:0060173">
    <property type="term" value="P:limb development"/>
    <property type="evidence" value="ECO:0007669"/>
    <property type="project" value="UniProtKB-ARBA"/>
</dbReference>
<comment type="subcellular location">
    <subcellularLocation>
        <location evidence="2">Cytoplasm</location>
        <location evidence="2">Cytoskeleton</location>
        <location evidence="2">Microtubule organizing center</location>
        <location evidence="2">Centrosome</location>
    </subcellularLocation>
    <subcellularLocation>
        <location evidence="1">Nucleus</location>
    </subcellularLocation>
</comment>
<evidence type="ECO:0000313" key="18">
    <source>
        <dbReference type="Proteomes" id="UP001108240"/>
    </source>
</evidence>
<dbReference type="CDD" id="cd05509">
    <property type="entry name" value="Bromo_gcn5_like"/>
    <property type="match status" value="1"/>
</dbReference>
<dbReference type="GO" id="GO:0061035">
    <property type="term" value="P:regulation of cartilage development"/>
    <property type="evidence" value="ECO:0007669"/>
    <property type="project" value="UniProtKB-ARBA"/>
</dbReference>
<dbReference type="PANTHER" id="PTHR45750:SF2">
    <property type="entry name" value="HISTONE ACETYLTRANSFERASE KAT2B"/>
    <property type="match status" value="1"/>
</dbReference>
<keyword evidence="5" id="KW-0963">Cytoplasm</keyword>
<evidence type="ECO:0000256" key="13">
    <source>
        <dbReference type="ARBA" id="ARBA00048940"/>
    </source>
</evidence>
<dbReference type="GO" id="GO:1903010">
    <property type="term" value="P:regulation of bone development"/>
    <property type="evidence" value="ECO:0007669"/>
    <property type="project" value="UniProtKB-ARBA"/>
</dbReference>
<dbReference type="GO" id="GO:0040029">
    <property type="term" value="P:epigenetic regulation of gene expression"/>
    <property type="evidence" value="ECO:0007669"/>
    <property type="project" value="UniProtKB-ARBA"/>
</dbReference>
<comment type="catalytic activity">
    <reaction evidence="13">
        <text>L-lysyl-[histone] + acetyl-CoA = N(6)-acetyl-L-lysyl-[histone] + CoA + H(+)</text>
        <dbReference type="Rhea" id="RHEA:21992"/>
        <dbReference type="Rhea" id="RHEA-COMP:9845"/>
        <dbReference type="Rhea" id="RHEA-COMP:11338"/>
        <dbReference type="ChEBI" id="CHEBI:15378"/>
        <dbReference type="ChEBI" id="CHEBI:29969"/>
        <dbReference type="ChEBI" id="CHEBI:57287"/>
        <dbReference type="ChEBI" id="CHEBI:57288"/>
        <dbReference type="ChEBI" id="CHEBI:61930"/>
        <dbReference type="EC" id="2.3.1.48"/>
    </reaction>
    <physiologicalReaction direction="left-to-right" evidence="13">
        <dbReference type="Rhea" id="RHEA:21993"/>
    </physiologicalReaction>
</comment>
<dbReference type="GeneTree" id="ENSGT00940000154995"/>
<dbReference type="SMART" id="SM00297">
    <property type="entry name" value="BROMO"/>
    <property type="match status" value="1"/>
</dbReference>
<dbReference type="PANTHER" id="PTHR45750">
    <property type="entry name" value="GH11602P"/>
    <property type="match status" value="1"/>
</dbReference>
<evidence type="ECO:0000256" key="11">
    <source>
        <dbReference type="ARBA" id="ARBA00023242"/>
    </source>
</evidence>
<evidence type="ECO:0000256" key="8">
    <source>
        <dbReference type="ARBA" id="ARBA00023117"/>
    </source>
</evidence>
<dbReference type="InterPro" id="IPR036427">
    <property type="entry name" value="Bromodomain-like_sf"/>
</dbReference>
<evidence type="ECO:0000256" key="3">
    <source>
        <dbReference type="ARBA" id="ARBA00008607"/>
    </source>
</evidence>
<evidence type="ECO:0000256" key="5">
    <source>
        <dbReference type="ARBA" id="ARBA00022490"/>
    </source>
</evidence>
<proteinExistence type="inferred from homology"/>
<dbReference type="GO" id="GO:0140672">
    <property type="term" value="C:ATAC complex"/>
    <property type="evidence" value="ECO:0007669"/>
    <property type="project" value="TreeGrafter"/>
</dbReference>
<evidence type="ECO:0000256" key="12">
    <source>
        <dbReference type="ARBA" id="ARBA00023315"/>
    </source>
</evidence>
<dbReference type="GO" id="GO:0043992">
    <property type="term" value="F:histone H3K9 acetyltransferase activity"/>
    <property type="evidence" value="ECO:0007669"/>
    <property type="project" value="UniProtKB-ARBA"/>
</dbReference>
<dbReference type="InterPro" id="IPR037800">
    <property type="entry name" value="GCN5"/>
</dbReference>
<keyword evidence="9" id="KW-0804">Transcription</keyword>
<evidence type="ECO:0000256" key="9">
    <source>
        <dbReference type="ARBA" id="ARBA00023163"/>
    </source>
</evidence>
<evidence type="ECO:0000256" key="10">
    <source>
        <dbReference type="ARBA" id="ARBA00023212"/>
    </source>
</evidence>
<dbReference type="SUPFAM" id="SSF55729">
    <property type="entry name" value="Acyl-CoA N-acyltransferases (Nat)"/>
    <property type="match status" value="1"/>
</dbReference>
<dbReference type="PROSITE" id="PS51186">
    <property type="entry name" value="GNAT"/>
    <property type="match status" value="1"/>
</dbReference>
<evidence type="ECO:0000259" key="15">
    <source>
        <dbReference type="PROSITE" id="PS50014"/>
    </source>
</evidence>
<name>A0A8C1B0N3_CYPCA</name>
<dbReference type="Proteomes" id="UP001108240">
    <property type="component" value="Unplaced"/>
</dbReference>
<feature type="region of interest" description="Disordered" evidence="14">
    <location>
        <begin position="306"/>
        <end position="348"/>
    </location>
</feature>
<evidence type="ECO:0000256" key="14">
    <source>
        <dbReference type="SAM" id="MobiDB-lite"/>
    </source>
</evidence>
<organism evidence="17 18">
    <name type="scientific">Cyprinus carpio carpio</name>
    <dbReference type="NCBI Taxonomy" id="630221"/>
    <lineage>
        <taxon>Eukaryota</taxon>
        <taxon>Metazoa</taxon>
        <taxon>Chordata</taxon>
        <taxon>Craniata</taxon>
        <taxon>Vertebrata</taxon>
        <taxon>Euteleostomi</taxon>
        <taxon>Actinopterygii</taxon>
        <taxon>Neopterygii</taxon>
        <taxon>Teleostei</taxon>
        <taxon>Ostariophysi</taxon>
        <taxon>Cypriniformes</taxon>
        <taxon>Cyprinidae</taxon>
        <taxon>Cyprininae</taxon>
        <taxon>Cyprinus</taxon>
    </lineage>
</organism>
<dbReference type="PRINTS" id="PR00503">
    <property type="entry name" value="BROMODOMAIN"/>
</dbReference>
<accession>A0A8C1B0N3</accession>
<dbReference type="EC" id="2.3.1.48" evidence="4"/>
<evidence type="ECO:0000259" key="16">
    <source>
        <dbReference type="PROSITE" id="PS51186"/>
    </source>
</evidence>